<dbReference type="SMART" id="SM00862">
    <property type="entry name" value="Trans_reg_C"/>
    <property type="match status" value="1"/>
</dbReference>
<dbReference type="RefSeq" id="WP_328958801.1">
    <property type="nucleotide sequence ID" value="NZ_CP108110.1"/>
</dbReference>
<dbReference type="Pfam" id="PF13424">
    <property type="entry name" value="TPR_12"/>
    <property type="match status" value="1"/>
</dbReference>
<proteinExistence type="inferred from homology"/>
<keyword evidence="2" id="KW-0902">Two-component regulatory system</keyword>
<reference evidence="9" key="1">
    <citation type="submission" date="2022-10" db="EMBL/GenBank/DDBJ databases">
        <title>The complete genomes of actinobacterial strains from the NBC collection.</title>
        <authorList>
            <person name="Joergensen T.S."/>
            <person name="Alvarez Arevalo M."/>
            <person name="Sterndorff E.B."/>
            <person name="Faurdal D."/>
            <person name="Vuksanovic O."/>
            <person name="Mourched A.-S."/>
            <person name="Charusanti P."/>
            <person name="Shaw S."/>
            <person name="Blin K."/>
            <person name="Weber T."/>
        </authorList>
    </citation>
    <scope>NUCLEOTIDE SEQUENCE</scope>
    <source>
        <strain evidence="9">NBC_00222</strain>
    </source>
</reference>
<dbReference type="CDD" id="cd15831">
    <property type="entry name" value="BTAD"/>
    <property type="match status" value="1"/>
</dbReference>
<organism evidence="9 10">
    <name type="scientific">Kitasatospora purpeofusca</name>
    <dbReference type="NCBI Taxonomy" id="67352"/>
    <lineage>
        <taxon>Bacteria</taxon>
        <taxon>Bacillati</taxon>
        <taxon>Actinomycetota</taxon>
        <taxon>Actinomycetes</taxon>
        <taxon>Kitasatosporales</taxon>
        <taxon>Streptomycetaceae</taxon>
        <taxon>Kitasatospora</taxon>
    </lineage>
</organism>
<dbReference type="SUPFAM" id="SSF48452">
    <property type="entry name" value="TPR-like"/>
    <property type="match status" value="3"/>
</dbReference>
<dbReference type="InterPro" id="IPR036388">
    <property type="entry name" value="WH-like_DNA-bd_sf"/>
</dbReference>
<dbReference type="InterPro" id="IPR001867">
    <property type="entry name" value="OmpR/PhoB-type_DNA-bd"/>
</dbReference>
<keyword evidence="5" id="KW-0804">Transcription</keyword>
<dbReference type="Gene3D" id="1.10.10.10">
    <property type="entry name" value="Winged helix-like DNA-binding domain superfamily/Winged helix DNA-binding domain"/>
    <property type="match status" value="1"/>
</dbReference>
<keyword evidence="10" id="KW-1185">Reference proteome</keyword>
<dbReference type="Gene3D" id="1.25.40.10">
    <property type="entry name" value="Tetratricopeptide repeat domain"/>
    <property type="match status" value="2"/>
</dbReference>
<accession>A0ABZ1UAR3</accession>
<keyword evidence="3" id="KW-0805">Transcription regulation</keyword>
<dbReference type="EMBL" id="CP108110">
    <property type="protein sequence ID" value="WUQ88252.1"/>
    <property type="molecule type" value="Genomic_DNA"/>
</dbReference>
<evidence type="ECO:0000256" key="3">
    <source>
        <dbReference type="ARBA" id="ARBA00023015"/>
    </source>
</evidence>
<dbReference type="PANTHER" id="PTHR35807:SF1">
    <property type="entry name" value="TRANSCRIPTIONAL REGULATOR REDD"/>
    <property type="match status" value="1"/>
</dbReference>
<dbReference type="Pfam" id="PF00486">
    <property type="entry name" value="Trans_reg_C"/>
    <property type="match status" value="1"/>
</dbReference>
<dbReference type="Pfam" id="PF03704">
    <property type="entry name" value="BTAD"/>
    <property type="match status" value="1"/>
</dbReference>
<sequence>MEFAILGPLEVRTRTGNRIRLGGTRQERLLATLLLNPGGAVPVPRLVDAVWEDRPPATADRQVRNLAGLLRRAFRKADPTGPPVLLTDGHGYRIPLDDHGLDSRLFADTVARSRRTAAAGQQSAAAAGLRQALSLWRGPVLDGLEGQLIDAGAVPLDELRLTAWEDCLDLDAALGRHRASIPELTGLVADHPLRERFVGQLMRALHASGRTADALTVHRRFTGRLAEELGLDPSPELRRLHLALLTAGVDPDPGRGSGGAGPSTGPLATRPRTAVLRGTGRPGGPADERAGTARATAATAAARGAASADPGAGAEAAEGGRGPRPGVPVPAQLPPSLATFTGRDAELAALDAFAEAAATVGGRDQDQDPGPGSTSAARICAVSGSAGIGKSTLVVQWAHRVRGRFPGGQLYADLHGFSAEPPLTPHAVLARFLRALGVPGEQVPSVPEEAAALYRSMLADRRVLVVLDNARSAEQVRPLLPAAPECLTVVTSRAGLAGLTARDGARPLALDLMPAPDAVALLDRVIGARRARSEPAAVAELAAVCGHLPLALAIAAGRLAERPGRTVADHVAELRDTGNRLTALAIDDDAASAVRATLDLSYRTLPAAARTLFRLLALAPGSGLTAAAAAALCGERVAVVRPVLDQLAIAHLLTHEGGDRYRLHDLLRLYAAERAAAETGRAVSTAARERLGTWYLHHADAAARLLTPHRRRIPLGAPGPWYEPPVFTTAAGAQRWCESEHTRLLGMVRAAAEHGPDALAWRLPVALWSYYFTSPHLDDREEAARLAVAAAVRAGDRYGEGHARNDLATALGALGRHDGMLAELRLARALFASIGDRVGEAHAIGNLGDHCLGTGAYGQARLHFQGALTLFRAQPEERRDDWAIRVCETNIGVTAMLAGRAREAGEYLHRALDRHRSTGDPVLESITLYHLGDHHRRLDRPEEAAARLRQALAVLDATTRNPRLRADVLAALARLGEAAGPPDSQGPPGG</sequence>
<dbReference type="SUPFAM" id="SSF46894">
    <property type="entry name" value="C-terminal effector domain of the bipartite response regulators"/>
    <property type="match status" value="1"/>
</dbReference>
<dbReference type="InterPro" id="IPR027417">
    <property type="entry name" value="P-loop_NTPase"/>
</dbReference>
<evidence type="ECO:0000313" key="9">
    <source>
        <dbReference type="EMBL" id="WUQ88252.1"/>
    </source>
</evidence>
<dbReference type="PRINTS" id="PR00364">
    <property type="entry name" value="DISEASERSIST"/>
</dbReference>
<dbReference type="Proteomes" id="UP001432222">
    <property type="component" value="Chromosome"/>
</dbReference>
<dbReference type="Gene3D" id="3.40.50.300">
    <property type="entry name" value="P-loop containing nucleotide triphosphate hydrolases"/>
    <property type="match status" value="1"/>
</dbReference>
<dbReference type="SUPFAM" id="SSF52540">
    <property type="entry name" value="P-loop containing nucleoside triphosphate hydrolases"/>
    <property type="match status" value="1"/>
</dbReference>
<evidence type="ECO:0000256" key="6">
    <source>
        <dbReference type="PROSITE-ProRule" id="PRU01091"/>
    </source>
</evidence>
<evidence type="ECO:0000256" key="7">
    <source>
        <dbReference type="SAM" id="MobiDB-lite"/>
    </source>
</evidence>
<feature type="compositionally biased region" description="Low complexity" evidence="7">
    <location>
        <begin position="292"/>
        <end position="317"/>
    </location>
</feature>
<evidence type="ECO:0000259" key="8">
    <source>
        <dbReference type="PROSITE" id="PS51755"/>
    </source>
</evidence>
<feature type="DNA-binding region" description="OmpR/PhoB-type" evidence="6">
    <location>
        <begin position="1"/>
        <end position="96"/>
    </location>
</feature>
<evidence type="ECO:0000256" key="5">
    <source>
        <dbReference type="ARBA" id="ARBA00023163"/>
    </source>
</evidence>
<dbReference type="SMART" id="SM01043">
    <property type="entry name" value="BTAD"/>
    <property type="match status" value="1"/>
</dbReference>
<dbReference type="InterPro" id="IPR051677">
    <property type="entry name" value="AfsR-DnrI-RedD_regulator"/>
</dbReference>
<comment type="similarity">
    <text evidence="1">Belongs to the AfsR/DnrI/RedD regulatory family.</text>
</comment>
<dbReference type="PANTHER" id="PTHR35807">
    <property type="entry name" value="TRANSCRIPTIONAL REGULATOR REDD-RELATED"/>
    <property type="match status" value="1"/>
</dbReference>
<feature type="region of interest" description="Disordered" evidence="7">
    <location>
        <begin position="248"/>
        <end position="337"/>
    </location>
</feature>
<dbReference type="InterPro" id="IPR016032">
    <property type="entry name" value="Sig_transdc_resp-reg_C-effctor"/>
</dbReference>
<evidence type="ECO:0000256" key="1">
    <source>
        <dbReference type="ARBA" id="ARBA00005820"/>
    </source>
</evidence>
<dbReference type="PROSITE" id="PS51755">
    <property type="entry name" value="OMPR_PHOB"/>
    <property type="match status" value="1"/>
</dbReference>
<keyword evidence="4 6" id="KW-0238">DNA-binding</keyword>
<dbReference type="InterPro" id="IPR011990">
    <property type="entry name" value="TPR-like_helical_dom_sf"/>
</dbReference>
<dbReference type="InterPro" id="IPR005158">
    <property type="entry name" value="BTAD"/>
</dbReference>
<evidence type="ECO:0000256" key="4">
    <source>
        <dbReference type="ARBA" id="ARBA00023125"/>
    </source>
</evidence>
<protein>
    <submittedName>
        <fullName evidence="9">Tetratricopeptide repeat protein</fullName>
    </submittedName>
</protein>
<evidence type="ECO:0000313" key="10">
    <source>
        <dbReference type="Proteomes" id="UP001432222"/>
    </source>
</evidence>
<evidence type="ECO:0000256" key="2">
    <source>
        <dbReference type="ARBA" id="ARBA00023012"/>
    </source>
</evidence>
<feature type="domain" description="OmpR/PhoB-type" evidence="8">
    <location>
        <begin position="1"/>
        <end position="96"/>
    </location>
</feature>
<name>A0ABZ1UAR3_9ACTN</name>
<gene>
    <name evidence="9" type="ORF">OHA16_37840</name>
</gene>